<dbReference type="Pfam" id="PF10948">
    <property type="entry name" value="DUF2635"/>
    <property type="match status" value="1"/>
</dbReference>
<reference evidence="2" key="1">
    <citation type="submission" date="2019-03" db="EMBL/GenBank/DDBJ databases">
        <title>Complete genome sequence of enteropathogenic Citrobacter rodentium strain DBS100.</title>
        <authorList>
            <person name="Popov G."/>
            <person name="Fiebig A."/>
            <person name="Shideler S."/>
            <person name="Coombes B."/>
            <person name="Savchenko A."/>
        </authorList>
    </citation>
    <scope>NUCLEOTIDE SEQUENCE</scope>
    <source>
        <strain evidence="2">DBS100</strain>
    </source>
</reference>
<evidence type="ECO:0000256" key="1">
    <source>
        <dbReference type="SAM" id="MobiDB-lite"/>
    </source>
</evidence>
<organism evidence="2">
    <name type="scientific">Citrobacter rodentium</name>
    <dbReference type="NCBI Taxonomy" id="67825"/>
    <lineage>
        <taxon>Bacteria</taxon>
        <taxon>Pseudomonadati</taxon>
        <taxon>Pseudomonadota</taxon>
        <taxon>Gammaproteobacteria</taxon>
        <taxon>Enterobacterales</taxon>
        <taxon>Enterobacteriaceae</taxon>
        <taxon>Citrobacter</taxon>
    </lineage>
</organism>
<evidence type="ECO:0000313" key="2">
    <source>
        <dbReference type="EMBL" id="QBY30975.1"/>
    </source>
</evidence>
<proteinExistence type="predicted"/>
<dbReference type="RefSeq" id="WP_000207438.1">
    <property type="nucleotide sequence ID" value="NZ_CAJTBI010000064.1"/>
</dbReference>
<dbReference type="EMBL" id="CP038008">
    <property type="protein sequence ID" value="QBY30975.1"/>
    <property type="molecule type" value="Genomic_DNA"/>
</dbReference>
<protein>
    <submittedName>
        <fullName evidence="2">DUF2635 domain-containing protein</fullName>
    </submittedName>
</protein>
<name>A0A482PJH1_CITRO</name>
<dbReference type="OMA" id="MTTIFIK"/>
<dbReference type="InterPro" id="IPR024400">
    <property type="entry name" value="DUF2635"/>
</dbReference>
<feature type="region of interest" description="Disordered" evidence="1">
    <location>
        <begin position="16"/>
        <end position="35"/>
    </location>
</feature>
<gene>
    <name evidence="2" type="ORF">E2R62_20440</name>
</gene>
<dbReference type="AlphaFoldDB" id="A0A482PJH1"/>
<feature type="compositionally biased region" description="Low complexity" evidence="1">
    <location>
        <begin position="64"/>
        <end position="84"/>
    </location>
</feature>
<feature type="region of interest" description="Disordered" evidence="1">
    <location>
        <begin position="51"/>
        <end position="92"/>
    </location>
</feature>
<sequence length="92" mass="9455">MTTIFIKPAPGCLIRDPDTMTPLSQDGEEKPFTPFWCRRLNDGDVIVVDKTAEPAPAATTGNTGEAAKPAGAAAEKPAAAAEKPAASDKGTS</sequence>
<accession>A0A482PJH1</accession>